<evidence type="ECO:0000313" key="5">
    <source>
        <dbReference type="Proteomes" id="UP000268321"/>
    </source>
</evidence>
<evidence type="ECO:0000259" key="2">
    <source>
        <dbReference type="Pfam" id="PF01709"/>
    </source>
</evidence>
<sequence>MVLLARLRLLPPIRTRLFHTTASVGALHSKWQNIRHDKAKNDAKKSKEAHTLATRITSSVKLGGIDGNSQLTMLLEKARKMCILKKIIDIAVKRGTGELSSGEQTYDVFYEFVGPGGIAMIVEATTDNKTRCVSYVKHALSKINASLSACQYMFQKKGEIIFEPISGTEEVDDVLEVAIDVGAEDLDEYVDSEQEYNGKRSFRVLTDPNDLHAVSNSLSEKGYKLADSKHVYLADPDSQVDIPEEHAKDMRKCIDLLYEISDVTNYYSNIRDA</sequence>
<dbReference type="GO" id="GO:0005739">
    <property type="term" value="C:mitochondrion"/>
    <property type="evidence" value="ECO:0007669"/>
    <property type="project" value="TreeGrafter"/>
</dbReference>
<dbReference type="InterPro" id="IPR002876">
    <property type="entry name" value="Transcrip_reg_TACO1-like"/>
</dbReference>
<dbReference type="PANTHER" id="PTHR12532:SF0">
    <property type="entry name" value="TRANSLATIONAL ACTIVATOR OF CYTOCHROME C OXIDASE 1"/>
    <property type="match status" value="1"/>
</dbReference>
<dbReference type="Pfam" id="PF01709">
    <property type="entry name" value="Transcrip_reg"/>
    <property type="match status" value="1"/>
</dbReference>
<keyword evidence="5" id="KW-1185">Reference proteome</keyword>
<dbReference type="EMBL" id="ML004432">
    <property type="protein sequence ID" value="RKP32345.1"/>
    <property type="molecule type" value="Genomic_DNA"/>
</dbReference>
<name>A0A4P9ZH72_9ASCO</name>
<accession>A0A4P9ZH72</accession>
<comment type="similarity">
    <text evidence="1">Belongs to the TACO1 family.</text>
</comment>
<protein>
    <submittedName>
        <fullName evidence="4">DUF28-domain-containing protein</fullName>
    </submittedName>
</protein>
<feature type="domain" description="TACO1/YebC-like second and third" evidence="2">
    <location>
        <begin position="107"/>
        <end position="270"/>
    </location>
</feature>
<evidence type="ECO:0000313" key="4">
    <source>
        <dbReference type="EMBL" id="RKP32345.1"/>
    </source>
</evidence>
<dbReference type="Gene3D" id="1.10.10.200">
    <property type="match status" value="1"/>
</dbReference>
<reference evidence="5" key="1">
    <citation type="journal article" date="2018" name="Nat. Microbiol.">
        <title>Leveraging single-cell genomics to expand the fungal tree of life.</title>
        <authorList>
            <person name="Ahrendt S.R."/>
            <person name="Quandt C.A."/>
            <person name="Ciobanu D."/>
            <person name="Clum A."/>
            <person name="Salamov A."/>
            <person name="Andreopoulos B."/>
            <person name="Cheng J.F."/>
            <person name="Woyke T."/>
            <person name="Pelin A."/>
            <person name="Henrissat B."/>
            <person name="Reynolds N.K."/>
            <person name="Benny G.L."/>
            <person name="Smith M.E."/>
            <person name="James T.Y."/>
            <person name="Grigoriev I.V."/>
        </authorList>
    </citation>
    <scope>NUCLEOTIDE SEQUENCE [LARGE SCALE GENOMIC DNA]</scope>
    <source>
        <strain evidence="5">Baker2002</strain>
    </source>
</reference>
<dbReference type="PANTHER" id="PTHR12532">
    <property type="entry name" value="TRANSLATIONAL ACTIVATOR OF CYTOCHROME C OXIDASE 1"/>
    <property type="match status" value="1"/>
</dbReference>
<dbReference type="InterPro" id="IPR048300">
    <property type="entry name" value="TACO1_YebC-like_2nd/3rd_dom"/>
</dbReference>
<dbReference type="SUPFAM" id="SSF75625">
    <property type="entry name" value="YebC-like"/>
    <property type="match status" value="1"/>
</dbReference>
<dbReference type="AlphaFoldDB" id="A0A4P9ZH72"/>
<evidence type="ECO:0000259" key="3">
    <source>
        <dbReference type="Pfam" id="PF20772"/>
    </source>
</evidence>
<dbReference type="OrthoDB" id="2017544at2759"/>
<evidence type="ECO:0000256" key="1">
    <source>
        <dbReference type="ARBA" id="ARBA00008724"/>
    </source>
</evidence>
<feature type="domain" description="TACO1/YebC-like N-terminal" evidence="3">
    <location>
        <begin position="29"/>
        <end position="98"/>
    </location>
</feature>
<dbReference type="Pfam" id="PF20772">
    <property type="entry name" value="TACO1_YebC_N"/>
    <property type="match status" value="1"/>
</dbReference>
<organism evidence="4 5">
    <name type="scientific">Metschnikowia bicuspidata</name>
    <dbReference type="NCBI Taxonomy" id="27322"/>
    <lineage>
        <taxon>Eukaryota</taxon>
        <taxon>Fungi</taxon>
        <taxon>Dikarya</taxon>
        <taxon>Ascomycota</taxon>
        <taxon>Saccharomycotina</taxon>
        <taxon>Pichiomycetes</taxon>
        <taxon>Metschnikowiaceae</taxon>
        <taxon>Metschnikowia</taxon>
    </lineage>
</organism>
<dbReference type="InterPro" id="IPR017856">
    <property type="entry name" value="Integrase-like_N"/>
</dbReference>
<dbReference type="InterPro" id="IPR026564">
    <property type="entry name" value="Transcrip_reg_TACO1-like_dom3"/>
</dbReference>
<proteinExistence type="inferred from homology"/>
<dbReference type="InterPro" id="IPR029072">
    <property type="entry name" value="YebC-like"/>
</dbReference>
<dbReference type="HAMAP" id="MF_00693">
    <property type="entry name" value="Transcrip_reg_TACO1"/>
    <property type="match status" value="1"/>
</dbReference>
<dbReference type="Gene3D" id="3.30.70.980">
    <property type="match status" value="2"/>
</dbReference>
<dbReference type="Proteomes" id="UP000268321">
    <property type="component" value="Unassembled WGS sequence"/>
</dbReference>
<gene>
    <name evidence="4" type="ORF">METBISCDRAFT_25858</name>
</gene>
<dbReference type="InterPro" id="IPR049083">
    <property type="entry name" value="TACO1_YebC_N"/>
</dbReference>